<feature type="domain" description="SusD-like N-terminal" evidence="8">
    <location>
        <begin position="24"/>
        <end position="232"/>
    </location>
</feature>
<comment type="similarity">
    <text evidence="2">Belongs to the SusD family.</text>
</comment>
<evidence type="ECO:0000256" key="2">
    <source>
        <dbReference type="ARBA" id="ARBA00006275"/>
    </source>
</evidence>
<dbReference type="Gene3D" id="1.25.40.390">
    <property type="match status" value="1"/>
</dbReference>
<dbReference type="GO" id="GO:0009279">
    <property type="term" value="C:cell outer membrane"/>
    <property type="evidence" value="ECO:0007669"/>
    <property type="project" value="UniProtKB-SubCell"/>
</dbReference>
<dbReference type="InterPro" id="IPR012944">
    <property type="entry name" value="SusD_RagB_dom"/>
</dbReference>
<comment type="subcellular location">
    <subcellularLocation>
        <location evidence="1">Cell outer membrane</location>
    </subcellularLocation>
</comment>
<keyword evidence="3 6" id="KW-0732">Signal</keyword>
<evidence type="ECO:0000259" key="8">
    <source>
        <dbReference type="Pfam" id="PF14322"/>
    </source>
</evidence>
<dbReference type="InterPro" id="IPR033985">
    <property type="entry name" value="SusD-like_N"/>
</dbReference>
<dbReference type="OrthoDB" id="630434at2"/>
<evidence type="ECO:0000256" key="3">
    <source>
        <dbReference type="ARBA" id="ARBA00022729"/>
    </source>
</evidence>
<dbReference type="Pfam" id="PF14322">
    <property type="entry name" value="SusD-like_3"/>
    <property type="match status" value="1"/>
</dbReference>
<evidence type="ECO:0000256" key="5">
    <source>
        <dbReference type="ARBA" id="ARBA00023237"/>
    </source>
</evidence>
<keyword evidence="10" id="KW-1185">Reference proteome</keyword>
<feature type="signal peptide" evidence="6">
    <location>
        <begin position="1"/>
        <end position="22"/>
    </location>
</feature>
<dbReference type="InterPro" id="IPR011990">
    <property type="entry name" value="TPR-like_helical_dom_sf"/>
</dbReference>
<proteinExistence type="inferred from homology"/>
<dbReference type="RefSeq" id="WP_132778583.1">
    <property type="nucleotide sequence ID" value="NZ_SMBZ01000043.1"/>
</dbReference>
<name>A0A4R3VX82_9SPHI</name>
<evidence type="ECO:0000313" key="9">
    <source>
        <dbReference type="EMBL" id="TCV09393.1"/>
    </source>
</evidence>
<feature type="chain" id="PRO_5020361527" evidence="6">
    <location>
        <begin position="23"/>
        <end position="510"/>
    </location>
</feature>
<organism evidence="9 10">
    <name type="scientific">Sphingobacterium alimentarium</name>
    <dbReference type="NCBI Taxonomy" id="797292"/>
    <lineage>
        <taxon>Bacteria</taxon>
        <taxon>Pseudomonadati</taxon>
        <taxon>Bacteroidota</taxon>
        <taxon>Sphingobacteriia</taxon>
        <taxon>Sphingobacteriales</taxon>
        <taxon>Sphingobacteriaceae</taxon>
        <taxon>Sphingobacterium</taxon>
    </lineage>
</organism>
<comment type="caution">
    <text evidence="9">The sequence shown here is derived from an EMBL/GenBank/DDBJ whole genome shotgun (WGS) entry which is preliminary data.</text>
</comment>
<accession>A0A4R3VX82</accession>
<protein>
    <submittedName>
        <fullName evidence="9">SusD-like starch-binding protein associating with outer membrane</fullName>
    </submittedName>
</protein>
<dbReference type="AlphaFoldDB" id="A0A4R3VX82"/>
<sequence>MTKSKLLYIALAAATFSFSSCKKDFLEKNPTEKLTPEQTSTESLIRGLYAQMYQTGTGGTTGHDDFGQKGYDIYMDLLSGDVALEGVNYGWYETIANLSAPINFTTNPNYTPWRYYYAMIYSANSIIDKLGGNDAVPESKSDQYAYAQAKAVRGNSYFYLMNLYSPELYGTGSQKVLPLLTSSSQINQPKATAQEIFDVITSDLTQAVELLQGYSRSTKGEINQNVAKGMLAYAYAARGTNADWQKVADLTGQVISSGAFSLTTYSQAAGNLTIEKPANATGYWDWNYKVSNSDAGFNNIETASWMWGADIQVSTGLDLVSWWGQMDLFTYSYTWAGDPKGIDAGLYDLIPANDVRKKQFYAEADYLPLGKFFAPDLVVGGQRTITTDYLYMRIDEMYLLNAEANAQLGQDAKAIASLKALLAQRYQNAADYAYVNTLSGQDLINEIYLQTRIELWGEGKSYLALKRNKGTVTRGDNHLFHVGTPYKYNAGELTFEIPQAEVINNPNLNK</sequence>
<dbReference type="Pfam" id="PF07980">
    <property type="entry name" value="SusD_RagB"/>
    <property type="match status" value="1"/>
</dbReference>
<evidence type="ECO:0000256" key="4">
    <source>
        <dbReference type="ARBA" id="ARBA00023136"/>
    </source>
</evidence>
<dbReference type="SUPFAM" id="SSF48452">
    <property type="entry name" value="TPR-like"/>
    <property type="match status" value="1"/>
</dbReference>
<evidence type="ECO:0000256" key="6">
    <source>
        <dbReference type="SAM" id="SignalP"/>
    </source>
</evidence>
<evidence type="ECO:0000256" key="1">
    <source>
        <dbReference type="ARBA" id="ARBA00004442"/>
    </source>
</evidence>
<reference evidence="9 10" key="1">
    <citation type="submission" date="2019-03" db="EMBL/GenBank/DDBJ databases">
        <title>Genomic Encyclopedia of Type Strains, Phase IV (KMG-IV): sequencing the most valuable type-strain genomes for metagenomic binning, comparative biology and taxonomic classification.</title>
        <authorList>
            <person name="Goeker M."/>
        </authorList>
    </citation>
    <scope>NUCLEOTIDE SEQUENCE [LARGE SCALE GENOMIC DNA]</scope>
    <source>
        <strain evidence="9 10">DSM 22362</strain>
    </source>
</reference>
<dbReference type="EMBL" id="SMBZ01000043">
    <property type="protein sequence ID" value="TCV09393.1"/>
    <property type="molecule type" value="Genomic_DNA"/>
</dbReference>
<dbReference type="PROSITE" id="PS51257">
    <property type="entry name" value="PROKAR_LIPOPROTEIN"/>
    <property type="match status" value="1"/>
</dbReference>
<evidence type="ECO:0000259" key="7">
    <source>
        <dbReference type="Pfam" id="PF07980"/>
    </source>
</evidence>
<gene>
    <name evidence="9" type="ORF">EDC17_104329</name>
</gene>
<feature type="domain" description="RagB/SusD" evidence="7">
    <location>
        <begin position="350"/>
        <end position="508"/>
    </location>
</feature>
<dbReference type="Proteomes" id="UP000295197">
    <property type="component" value="Unassembled WGS sequence"/>
</dbReference>
<evidence type="ECO:0000313" key="10">
    <source>
        <dbReference type="Proteomes" id="UP000295197"/>
    </source>
</evidence>
<keyword evidence="5" id="KW-0998">Cell outer membrane</keyword>
<keyword evidence="4" id="KW-0472">Membrane</keyword>